<dbReference type="SMART" id="SM00823">
    <property type="entry name" value="PKS_PP"/>
    <property type="match status" value="1"/>
</dbReference>
<dbReference type="PANTHER" id="PTHR43775:SF51">
    <property type="entry name" value="INACTIVE PHENOLPHTHIOCEROL SYNTHESIS POLYKETIDE SYNTHASE TYPE I PKS1-RELATED"/>
    <property type="match status" value="1"/>
</dbReference>
<evidence type="ECO:0000259" key="6">
    <source>
        <dbReference type="PROSITE" id="PS50075"/>
    </source>
</evidence>
<evidence type="ECO:0000256" key="5">
    <source>
        <dbReference type="ARBA" id="ARBA00023268"/>
    </source>
</evidence>
<dbReference type="InterPro" id="IPR057326">
    <property type="entry name" value="KR_dom"/>
</dbReference>
<feature type="non-terminal residue" evidence="7">
    <location>
        <position position="1"/>
    </location>
</feature>
<evidence type="ECO:0000256" key="2">
    <source>
        <dbReference type="ARBA" id="ARBA00022553"/>
    </source>
</evidence>
<dbReference type="Pfam" id="PF00550">
    <property type="entry name" value="PP-binding"/>
    <property type="match status" value="1"/>
</dbReference>
<keyword evidence="5" id="KW-0511">Multifunctional enzyme</keyword>
<dbReference type="SUPFAM" id="SSF47336">
    <property type="entry name" value="ACP-like"/>
    <property type="match status" value="1"/>
</dbReference>
<dbReference type="EMBL" id="JBHSBB010000001">
    <property type="protein sequence ID" value="MFC4029846.1"/>
    <property type="molecule type" value="Genomic_DNA"/>
</dbReference>
<keyword evidence="8" id="KW-1185">Reference proteome</keyword>
<evidence type="ECO:0000256" key="1">
    <source>
        <dbReference type="ARBA" id="ARBA00022450"/>
    </source>
</evidence>
<dbReference type="SMART" id="SM00822">
    <property type="entry name" value="PKS_KR"/>
    <property type="match status" value="1"/>
</dbReference>
<gene>
    <name evidence="7" type="ORF">ACFO3J_00005</name>
</gene>
<accession>A0ABV8HG82</accession>
<evidence type="ECO:0000256" key="4">
    <source>
        <dbReference type="ARBA" id="ARBA00023194"/>
    </source>
</evidence>
<dbReference type="PROSITE" id="PS00012">
    <property type="entry name" value="PHOSPHOPANTETHEINE"/>
    <property type="match status" value="1"/>
</dbReference>
<dbReference type="Proteomes" id="UP001595765">
    <property type="component" value="Unassembled WGS sequence"/>
</dbReference>
<dbReference type="InterPro" id="IPR050091">
    <property type="entry name" value="PKS_NRPS_Biosynth_Enz"/>
</dbReference>
<dbReference type="PROSITE" id="PS50075">
    <property type="entry name" value="CARRIER"/>
    <property type="match status" value="1"/>
</dbReference>
<dbReference type="InterPro" id="IPR036291">
    <property type="entry name" value="NAD(P)-bd_dom_sf"/>
</dbReference>
<dbReference type="Pfam" id="PF08659">
    <property type="entry name" value="KR"/>
    <property type="match status" value="1"/>
</dbReference>
<dbReference type="InterPro" id="IPR001227">
    <property type="entry name" value="Ac_transferase_dom_sf"/>
</dbReference>
<keyword evidence="3" id="KW-0808">Transferase</keyword>
<reference evidence="8" key="1">
    <citation type="journal article" date="2019" name="Int. J. Syst. Evol. Microbiol.">
        <title>The Global Catalogue of Microorganisms (GCM) 10K type strain sequencing project: providing services to taxonomists for standard genome sequencing and annotation.</title>
        <authorList>
            <consortium name="The Broad Institute Genomics Platform"/>
            <consortium name="The Broad Institute Genome Sequencing Center for Infectious Disease"/>
            <person name="Wu L."/>
            <person name="Ma J."/>
        </authorList>
    </citation>
    <scope>NUCLEOTIDE SEQUENCE [LARGE SCALE GENOMIC DNA]</scope>
    <source>
        <strain evidence="8">CGMCC 4.7237</strain>
    </source>
</reference>
<dbReference type="InterPro" id="IPR041618">
    <property type="entry name" value="PKS_DE"/>
</dbReference>
<name>A0ABV8HG82_9ACTN</name>
<evidence type="ECO:0000256" key="3">
    <source>
        <dbReference type="ARBA" id="ARBA00022679"/>
    </source>
</evidence>
<keyword evidence="1" id="KW-0596">Phosphopantetheine</keyword>
<keyword evidence="4" id="KW-0045">Antibiotic biosynthesis</keyword>
<dbReference type="InterPro" id="IPR009081">
    <property type="entry name" value="PP-bd_ACP"/>
</dbReference>
<keyword evidence="2" id="KW-0597">Phosphoprotein</keyword>
<dbReference type="Pfam" id="PF18369">
    <property type="entry name" value="PKS_DE"/>
    <property type="match status" value="1"/>
</dbReference>
<dbReference type="Gene3D" id="3.40.50.720">
    <property type="entry name" value="NAD(P)-binding Rossmann-like Domain"/>
    <property type="match status" value="1"/>
</dbReference>
<evidence type="ECO:0000313" key="8">
    <source>
        <dbReference type="Proteomes" id="UP001595765"/>
    </source>
</evidence>
<dbReference type="InterPro" id="IPR006162">
    <property type="entry name" value="Ppantetheine_attach_site"/>
</dbReference>
<dbReference type="SUPFAM" id="SSF51735">
    <property type="entry name" value="NAD(P)-binding Rossmann-fold domains"/>
    <property type="match status" value="2"/>
</dbReference>
<organism evidence="7 8">
    <name type="scientific">Streptomyces polygonati</name>
    <dbReference type="NCBI Taxonomy" id="1617087"/>
    <lineage>
        <taxon>Bacteria</taxon>
        <taxon>Bacillati</taxon>
        <taxon>Actinomycetota</taxon>
        <taxon>Actinomycetes</taxon>
        <taxon>Kitasatosporales</taxon>
        <taxon>Streptomycetaceae</taxon>
        <taxon>Streptomyces</taxon>
    </lineage>
</organism>
<dbReference type="RefSeq" id="WP_386424384.1">
    <property type="nucleotide sequence ID" value="NZ_JBHSBB010000001.1"/>
</dbReference>
<dbReference type="InterPro" id="IPR016035">
    <property type="entry name" value="Acyl_Trfase/lysoPLipase"/>
</dbReference>
<dbReference type="Gene3D" id="3.30.70.3290">
    <property type="match status" value="1"/>
</dbReference>
<dbReference type="InterPro" id="IPR013968">
    <property type="entry name" value="PKS_KR"/>
</dbReference>
<dbReference type="CDD" id="cd08952">
    <property type="entry name" value="KR_1_SDR_x"/>
    <property type="match status" value="1"/>
</dbReference>
<evidence type="ECO:0000313" key="7">
    <source>
        <dbReference type="EMBL" id="MFC4029846.1"/>
    </source>
</evidence>
<feature type="domain" description="Carrier" evidence="6">
    <location>
        <begin position="695"/>
        <end position="770"/>
    </location>
</feature>
<dbReference type="PANTHER" id="PTHR43775">
    <property type="entry name" value="FATTY ACID SYNTHASE"/>
    <property type="match status" value="1"/>
</dbReference>
<dbReference type="SUPFAM" id="SSF52151">
    <property type="entry name" value="FabD/lysophospholipase-like"/>
    <property type="match status" value="1"/>
</dbReference>
<dbReference type="InterPro" id="IPR036736">
    <property type="entry name" value="ACP-like_sf"/>
</dbReference>
<sequence>DLTTPQYWVNHLREAVRFHDGIRALADAGVTAFLELGPDAVLTAFVRDSLEDREGFEPVLAAAQRRERPQALTFVSALAEMYTHGVPLDWSAALPGAAGTRTDLPTYPFQRQRYWMEAPSAPSTDRIHDDAVERGFWDAVEREDLEALATALGTERAEAIGEALPALSSWRRDQRSRQTVESWRYKAVWRPVGEPATATLSGDWLVVVPSGEAARPLAEAVTDALGAQGARPVLLTVDPAGLDRAALAERIAAATAAAPPAGVLSLLALDASDPAYGTAAVSTLLLIQALADASSPARLWLVTRSAVSTGPSDRLEHPDQAQVWALGRAAALEYPQLWGGVIDLPADPDARSATRLASLLGTAGDEDQLAVRSSGVHARRLVRSAAGRPTGGKNWTPRGTVLVTGGLTEMGSRVARWLAESGAERLLLAVEPDAGGAEPTGPTAELAAELTAALSESAARVTFVPCDLTDRDDVARLLAAVPADVPLTSVVHLTGEPQVAPLTELTPDRYAAAFAAKAAGAEHLDALVDHDALDAFVLFSSVAGVWGGSGQGAYGAANAYLDALAEHRRGRGRPATSLAWGLWAQGGEDTRTPAERERREQLRRLGLAEMDPEAAIAALVGALDHDDTALVLADVDWARFAPAFTAVRPSPLLSELPEAATASAEDPSDVPEGGSDAARTLVRSLASLPAADQERRLLELVRGEIATVLQHPDTESVQARRALKELGFDSLAAVTLRGRLGAATGLRLPATLVFDHPTPADLAAYLRTALAPETPAASLDAELDRLHVTLTSAAADPDARELAAGRLRAFLSELTAAESAAGASSRTDTAQQLDEATDDDIFDFIDKELGGL</sequence>
<dbReference type="SMART" id="SM01294">
    <property type="entry name" value="PKS_PP_betabranch"/>
    <property type="match status" value="1"/>
</dbReference>
<dbReference type="Gene3D" id="6.10.140.1830">
    <property type="match status" value="1"/>
</dbReference>
<proteinExistence type="predicted"/>
<comment type="caution">
    <text evidence="7">The sequence shown here is derived from an EMBL/GenBank/DDBJ whole genome shotgun (WGS) entry which is preliminary data.</text>
</comment>
<dbReference type="InterPro" id="IPR020806">
    <property type="entry name" value="PKS_PP-bd"/>
</dbReference>
<protein>
    <submittedName>
        <fullName evidence="7">SDR family NAD(P)-dependent oxidoreductase</fullName>
    </submittedName>
</protein>
<dbReference type="Gene3D" id="3.40.366.10">
    <property type="entry name" value="Malonyl-Coenzyme A Acyl Carrier Protein, domain 2"/>
    <property type="match status" value="1"/>
</dbReference>
<dbReference type="Gene3D" id="1.10.1200.10">
    <property type="entry name" value="ACP-like"/>
    <property type="match status" value="1"/>
</dbReference>